<evidence type="ECO:0000313" key="2">
    <source>
        <dbReference type="Proteomes" id="UP000692954"/>
    </source>
</evidence>
<sequence length="476" mass="56338">MNYLFGGKDLKQQQGRSDQPPAINIHVVINLQKANLNLELTIDSEIPFDLFLTGIKEQIFAQRMQDEDEETIEWQLGNGSNLQQNDQRSLKQLGFTNNCTLYGTLKLKGSREPTINIICSYQQLKIKMKLPFAPYIPFVEFLNEILLKQIFENETPREFKNNIECKLEQIKIIKLNETSSLENLGFSKNCTLYINLNNREYQKQILQQKMILNVLVDLQFQKIELNVSQYKSTPISCVFHDILMELFSKLQFKVTQPFAFFINEKEIDPYDCRLLEDFEQIQSINLEMIPSNKQSNQLLNEKYQFALKNKSKWYKFKLENIIKIQCIENNVTVRAFINTSLEDITKQIISELQISKIYQDYSLKYYINGEEFQEITSIYSKTDIKAIIKYQKQQNVNNSQFIFQYIGDFYQKMIIWGQINSNNFLIEESIELNDLHKELLDYVKFKMFGIKQEQYSQKILEQENGFIKVNYIQKKL</sequence>
<protein>
    <submittedName>
        <fullName evidence="1">Uncharacterized protein</fullName>
    </submittedName>
</protein>
<dbReference type="Proteomes" id="UP000692954">
    <property type="component" value="Unassembled WGS sequence"/>
</dbReference>
<organism evidence="1 2">
    <name type="scientific">Paramecium sonneborni</name>
    <dbReference type="NCBI Taxonomy" id="65129"/>
    <lineage>
        <taxon>Eukaryota</taxon>
        <taxon>Sar</taxon>
        <taxon>Alveolata</taxon>
        <taxon>Ciliophora</taxon>
        <taxon>Intramacronucleata</taxon>
        <taxon>Oligohymenophorea</taxon>
        <taxon>Peniculida</taxon>
        <taxon>Parameciidae</taxon>
        <taxon>Paramecium</taxon>
    </lineage>
</organism>
<reference evidence="1" key="1">
    <citation type="submission" date="2021-01" db="EMBL/GenBank/DDBJ databases">
        <authorList>
            <consortium name="Genoscope - CEA"/>
            <person name="William W."/>
        </authorList>
    </citation>
    <scope>NUCLEOTIDE SEQUENCE</scope>
</reference>
<gene>
    <name evidence="1" type="ORF">PSON_ATCC_30995.1.T0020538</name>
</gene>
<keyword evidence="2" id="KW-1185">Reference proteome</keyword>
<dbReference type="AlphaFoldDB" id="A0A8S1JXA9"/>
<comment type="caution">
    <text evidence="1">The sequence shown here is derived from an EMBL/GenBank/DDBJ whole genome shotgun (WGS) entry which is preliminary data.</text>
</comment>
<name>A0A8S1JXA9_9CILI</name>
<evidence type="ECO:0000313" key="1">
    <source>
        <dbReference type="EMBL" id="CAD8047634.1"/>
    </source>
</evidence>
<dbReference type="OrthoDB" id="319299at2759"/>
<accession>A0A8S1JXA9</accession>
<proteinExistence type="predicted"/>
<dbReference type="EMBL" id="CAJJDN010000002">
    <property type="protein sequence ID" value="CAD8047634.1"/>
    <property type="molecule type" value="Genomic_DNA"/>
</dbReference>